<dbReference type="STRING" id="56730.IE4872_CH03569"/>
<gene>
    <name evidence="1" type="ORF">IE4872_CH03569</name>
</gene>
<organism evidence="1 2">
    <name type="scientific">Rhizobium gallicum</name>
    <dbReference type="NCBI Taxonomy" id="56730"/>
    <lineage>
        <taxon>Bacteria</taxon>
        <taxon>Pseudomonadati</taxon>
        <taxon>Pseudomonadota</taxon>
        <taxon>Alphaproteobacteria</taxon>
        <taxon>Hyphomicrobiales</taxon>
        <taxon>Rhizobiaceae</taxon>
        <taxon>Rhizobium/Agrobacterium group</taxon>
        <taxon>Rhizobium</taxon>
    </lineage>
</organism>
<name>A0A1L5NMN3_9HYPH</name>
<accession>A0A1L5NMN3</accession>
<evidence type="ECO:0000313" key="1">
    <source>
        <dbReference type="EMBL" id="APO69161.1"/>
    </source>
</evidence>
<proteinExistence type="predicted"/>
<evidence type="ECO:0000313" key="2">
    <source>
        <dbReference type="Proteomes" id="UP000184749"/>
    </source>
</evidence>
<reference evidence="1 2" key="1">
    <citation type="submission" date="2016-09" db="EMBL/GenBank/DDBJ databases">
        <title>The complete genome sequences of Rhizobium gallicum, symbiovars gallicum and phaseoli, symbionts associated to common bean (Phaseolus vulgaris).</title>
        <authorList>
            <person name="Bustos P."/>
            <person name="Santamaria R.I."/>
            <person name="Perez-Carrascal O.M."/>
            <person name="Juarez S."/>
            <person name="Lozano L."/>
            <person name="Martinez-Flores I."/>
            <person name="Martinez-Romero E."/>
            <person name="Cevallos M."/>
            <person name="Romero D."/>
            <person name="Davila G."/>
            <person name="Gonzalez V."/>
        </authorList>
    </citation>
    <scope>NUCLEOTIDE SEQUENCE [LARGE SCALE GENOMIC DNA]</scope>
    <source>
        <strain evidence="1 2">IE4872</strain>
    </source>
</reference>
<dbReference type="Proteomes" id="UP000184749">
    <property type="component" value="Chromosome"/>
</dbReference>
<dbReference type="AlphaFoldDB" id="A0A1L5NMN3"/>
<protein>
    <submittedName>
        <fullName evidence="1">Uncharacterized protein</fullName>
    </submittedName>
</protein>
<sequence length="90" mass="9985">MCFASGAIISLRRILEPRPVPLNIQLSDLIVASGCRFFLCCASHTQCMHSYFRHARSRELRSLPSGASHGAEIKAEAKINPAQEELKSCR</sequence>
<dbReference type="EMBL" id="CP017101">
    <property type="protein sequence ID" value="APO69161.1"/>
    <property type="molecule type" value="Genomic_DNA"/>
</dbReference>